<gene>
    <name evidence="1" type="ORF">RF11_11557</name>
</gene>
<proteinExistence type="predicted"/>
<evidence type="ECO:0000313" key="1">
    <source>
        <dbReference type="EMBL" id="KII73581.1"/>
    </source>
</evidence>
<dbReference type="Proteomes" id="UP000031668">
    <property type="component" value="Unassembled WGS sequence"/>
</dbReference>
<dbReference type="AlphaFoldDB" id="A0A0C2N1S2"/>
<keyword evidence="2" id="KW-1185">Reference proteome</keyword>
<protein>
    <submittedName>
        <fullName evidence="1">Uncharacterized protein</fullName>
    </submittedName>
</protein>
<comment type="caution">
    <text evidence="1">The sequence shown here is derived from an EMBL/GenBank/DDBJ whole genome shotgun (WGS) entry which is preliminary data.</text>
</comment>
<reference evidence="1 2" key="1">
    <citation type="journal article" date="2014" name="Genome Biol. Evol.">
        <title>The genome of the myxosporean Thelohanellus kitauei shows adaptations to nutrient acquisition within its fish host.</title>
        <authorList>
            <person name="Yang Y."/>
            <person name="Xiong J."/>
            <person name="Zhou Z."/>
            <person name="Huo F."/>
            <person name="Miao W."/>
            <person name="Ran C."/>
            <person name="Liu Y."/>
            <person name="Zhang J."/>
            <person name="Feng J."/>
            <person name="Wang M."/>
            <person name="Wang M."/>
            <person name="Wang L."/>
            <person name="Yao B."/>
        </authorList>
    </citation>
    <scope>NUCLEOTIDE SEQUENCE [LARGE SCALE GENOMIC DNA]</scope>
    <source>
        <strain evidence="1">Wuqing</strain>
    </source>
</reference>
<dbReference type="EMBL" id="JWZT01000764">
    <property type="protein sequence ID" value="KII73581.1"/>
    <property type="molecule type" value="Genomic_DNA"/>
</dbReference>
<evidence type="ECO:0000313" key="2">
    <source>
        <dbReference type="Proteomes" id="UP000031668"/>
    </source>
</evidence>
<organism evidence="1 2">
    <name type="scientific">Thelohanellus kitauei</name>
    <name type="common">Myxosporean</name>
    <dbReference type="NCBI Taxonomy" id="669202"/>
    <lineage>
        <taxon>Eukaryota</taxon>
        <taxon>Metazoa</taxon>
        <taxon>Cnidaria</taxon>
        <taxon>Myxozoa</taxon>
        <taxon>Myxosporea</taxon>
        <taxon>Bivalvulida</taxon>
        <taxon>Platysporina</taxon>
        <taxon>Myxobolidae</taxon>
        <taxon>Thelohanellus</taxon>
    </lineage>
</organism>
<sequence length="190" mass="22390">MTKLIFQIDSWNVTVDFEGEFNASYKSTSPYHDDLYYLPTEQMYWSKVRVGSDEIEFCGVYNVPPDNNFVSTRDWLRIYLKYSYIKNGYLISEFLLIFENLEYRKKMVQAGSQIDTAIIPDKLSFENLSTEYFITVLPVTTNISLFIKNITAVFMPKKELNRDDSDLVTMDMQNIDAPDWRVQDYLHPMT</sequence>
<name>A0A0C2N1S2_THEKT</name>
<accession>A0A0C2N1S2</accession>